<sequence>MQMNERLSQLKADMFKAIAHPTRIRILELLKDGEHCVCDIFEALNVEQANTSQHLAILKRQDILQSRKEGLRVIYSIKYPEIIELLEVADKILVLQASETMKTFGSMTQD</sequence>
<dbReference type="eggNOG" id="COG0640">
    <property type="taxonomic scope" value="Bacteria"/>
</dbReference>
<dbReference type="Pfam" id="PF01022">
    <property type="entry name" value="HTH_5"/>
    <property type="match status" value="1"/>
</dbReference>
<keyword evidence="1" id="KW-0805">Transcription regulation</keyword>
<evidence type="ECO:0000313" key="5">
    <source>
        <dbReference type="EMBL" id="AEF93795.1"/>
    </source>
</evidence>
<dbReference type="AlphaFoldDB" id="F6B9U7"/>
<evidence type="ECO:0000256" key="3">
    <source>
        <dbReference type="ARBA" id="ARBA00023163"/>
    </source>
</evidence>
<dbReference type="PANTHER" id="PTHR43132">
    <property type="entry name" value="ARSENICAL RESISTANCE OPERON REPRESSOR ARSR-RELATED"/>
    <property type="match status" value="1"/>
</dbReference>
<keyword evidence="3" id="KW-0804">Transcription</keyword>
<evidence type="ECO:0000256" key="1">
    <source>
        <dbReference type="ARBA" id="ARBA00023015"/>
    </source>
</evidence>
<dbReference type="GO" id="GO:0003700">
    <property type="term" value="F:DNA-binding transcription factor activity"/>
    <property type="evidence" value="ECO:0007669"/>
    <property type="project" value="InterPro"/>
</dbReference>
<dbReference type="Proteomes" id="UP000009226">
    <property type="component" value="Chromosome"/>
</dbReference>
<dbReference type="GO" id="GO:0003677">
    <property type="term" value="F:DNA binding"/>
    <property type="evidence" value="ECO:0007669"/>
    <property type="project" value="UniProtKB-KW"/>
</dbReference>
<dbReference type="HOGENOM" id="CLU_097806_6_1_9"/>
<keyword evidence="6" id="KW-1185">Reference proteome</keyword>
<organism evidence="5 6">
    <name type="scientific">Desulfotomaculum nigrificans (strain DSM 14880 / VKM B-2319 / CO-1-SRB)</name>
    <name type="common">Desulfotomaculum carboxydivorans</name>
    <dbReference type="NCBI Taxonomy" id="868595"/>
    <lineage>
        <taxon>Bacteria</taxon>
        <taxon>Bacillati</taxon>
        <taxon>Bacillota</taxon>
        <taxon>Clostridia</taxon>
        <taxon>Eubacteriales</taxon>
        <taxon>Desulfotomaculaceae</taxon>
        <taxon>Desulfotomaculum</taxon>
    </lineage>
</organism>
<dbReference type="InterPro" id="IPR011991">
    <property type="entry name" value="ArsR-like_HTH"/>
</dbReference>
<gene>
    <name evidence="5" type="ordered locus">Desca_0916</name>
</gene>
<dbReference type="Gene3D" id="1.10.10.10">
    <property type="entry name" value="Winged helix-like DNA-binding domain superfamily/Winged helix DNA-binding domain"/>
    <property type="match status" value="1"/>
</dbReference>
<keyword evidence="2" id="KW-0238">DNA-binding</keyword>
<dbReference type="STRING" id="868595.Desca_0916"/>
<name>F6B9U7_DESCC</name>
<dbReference type="SUPFAM" id="SSF46785">
    <property type="entry name" value="Winged helix' DNA-binding domain"/>
    <property type="match status" value="1"/>
</dbReference>
<protein>
    <submittedName>
        <fullName evidence="5">Regulatory protein ArsR</fullName>
    </submittedName>
</protein>
<dbReference type="PANTHER" id="PTHR43132:SF2">
    <property type="entry name" value="ARSENICAL RESISTANCE OPERON REPRESSOR ARSR-RELATED"/>
    <property type="match status" value="1"/>
</dbReference>
<feature type="domain" description="HTH arsR-type" evidence="4">
    <location>
        <begin position="3"/>
        <end position="97"/>
    </location>
</feature>
<dbReference type="EMBL" id="CP002736">
    <property type="protein sequence ID" value="AEF93795.1"/>
    <property type="molecule type" value="Genomic_DNA"/>
</dbReference>
<proteinExistence type="predicted"/>
<dbReference type="NCBIfam" id="NF033788">
    <property type="entry name" value="HTH_metalloreg"/>
    <property type="match status" value="1"/>
</dbReference>
<dbReference type="InterPro" id="IPR036388">
    <property type="entry name" value="WH-like_DNA-bd_sf"/>
</dbReference>
<dbReference type="InterPro" id="IPR051011">
    <property type="entry name" value="Metal_resp_trans_reg"/>
</dbReference>
<evidence type="ECO:0000313" key="6">
    <source>
        <dbReference type="Proteomes" id="UP000009226"/>
    </source>
</evidence>
<evidence type="ECO:0000256" key="2">
    <source>
        <dbReference type="ARBA" id="ARBA00023125"/>
    </source>
</evidence>
<dbReference type="PRINTS" id="PR00778">
    <property type="entry name" value="HTHARSR"/>
</dbReference>
<dbReference type="KEGG" id="dca:Desca_0916"/>
<dbReference type="InterPro" id="IPR001845">
    <property type="entry name" value="HTH_ArsR_DNA-bd_dom"/>
</dbReference>
<dbReference type="PROSITE" id="PS50987">
    <property type="entry name" value="HTH_ARSR_2"/>
    <property type="match status" value="1"/>
</dbReference>
<accession>F6B9U7</accession>
<dbReference type="CDD" id="cd00090">
    <property type="entry name" value="HTH_ARSR"/>
    <property type="match status" value="1"/>
</dbReference>
<evidence type="ECO:0000259" key="4">
    <source>
        <dbReference type="PROSITE" id="PS50987"/>
    </source>
</evidence>
<reference evidence="5" key="1">
    <citation type="submission" date="2011-05" db="EMBL/GenBank/DDBJ databases">
        <title>Complete sequence of Desulfotomaculum carboxydivorans CO-1-SRB.</title>
        <authorList>
            <consortium name="US DOE Joint Genome Institute"/>
            <person name="Lucas S."/>
            <person name="Han J."/>
            <person name="Lapidus A."/>
            <person name="Cheng J.-F."/>
            <person name="Goodwin L."/>
            <person name="Pitluck S."/>
            <person name="Peters L."/>
            <person name="Mikhailova N."/>
            <person name="Lu M."/>
            <person name="Han C."/>
            <person name="Tapia R."/>
            <person name="Land M."/>
            <person name="Hauser L."/>
            <person name="Kyrpides N."/>
            <person name="Ivanova N."/>
            <person name="Pagani I."/>
            <person name="Stams A."/>
            <person name="Plugge C."/>
            <person name="Muyzer G."/>
            <person name="Kuever J."/>
            <person name="Parshina S."/>
            <person name="Ivanova A."/>
            <person name="Nazina T."/>
            <person name="Woyke T."/>
        </authorList>
    </citation>
    <scope>NUCLEOTIDE SEQUENCE [LARGE SCALE GENOMIC DNA]</scope>
    <source>
        <strain evidence="5">CO-1-SRB</strain>
    </source>
</reference>
<dbReference type="SMART" id="SM00418">
    <property type="entry name" value="HTH_ARSR"/>
    <property type="match status" value="1"/>
</dbReference>
<dbReference type="InterPro" id="IPR036390">
    <property type="entry name" value="WH_DNA-bd_sf"/>
</dbReference>